<organism evidence="8">
    <name type="scientific">freshwater metagenome</name>
    <dbReference type="NCBI Taxonomy" id="449393"/>
    <lineage>
        <taxon>unclassified sequences</taxon>
        <taxon>metagenomes</taxon>
        <taxon>ecological metagenomes</taxon>
    </lineage>
</organism>
<dbReference type="InterPro" id="IPR054129">
    <property type="entry name" value="DesT_TetR_C"/>
</dbReference>
<dbReference type="GO" id="GO:0003700">
    <property type="term" value="F:DNA-binding transcription factor activity"/>
    <property type="evidence" value="ECO:0007669"/>
    <property type="project" value="TreeGrafter"/>
</dbReference>
<accession>A0A6J7HZI8</accession>
<dbReference type="PANTHER" id="PTHR30055">
    <property type="entry name" value="HTH-TYPE TRANSCRIPTIONAL REGULATOR RUTR"/>
    <property type="match status" value="1"/>
</dbReference>
<dbReference type="Gene3D" id="1.10.357.10">
    <property type="entry name" value="Tetracycline Repressor, domain 2"/>
    <property type="match status" value="1"/>
</dbReference>
<evidence type="ECO:0000256" key="3">
    <source>
        <dbReference type="ARBA" id="ARBA00023163"/>
    </source>
</evidence>
<dbReference type="EMBL" id="CAEZZC010000005">
    <property type="protein sequence ID" value="CAB4745686.1"/>
    <property type="molecule type" value="Genomic_DNA"/>
</dbReference>
<proteinExistence type="predicted"/>
<evidence type="ECO:0000256" key="1">
    <source>
        <dbReference type="ARBA" id="ARBA00023015"/>
    </source>
</evidence>
<dbReference type="InterPro" id="IPR009057">
    <property type="entry name" value="Homeodomain-like_sf"/>
</dbReference>
<dbReference type="InterPro" id="IPR036271">
    <property type="entry name" value="Tet_transcr_reg_TetR-rel_C_sf"/>
</dbReference>
<dbReference type="SUPFAM" id="SSF48498">
    <property type="entry name" value="Tetracyclin repressor-like, C-terminal domain"/>
    <property type="match status" value="1"/>
</dbReference>
<dbReference type="EMBL" id="CAFBMV010000005">
    <property type="protein sequence ID" value="CAB4923883.1"/>
    <property type="molecule type" value="Genomic_DNA"/>
</dbReference>
<dbReference type="GO" id="GO:0000976">
    <property type="term" value="F:transcription cis-regulatory region binding"/>
    <property type="evidence" value="ECO:0007669"/>
    <property type="project" value="TreeGrafter"/>
</dbReference>
<keyword evidence="2" id="KW-0238">DNA-binding</keyword>
<protein>
    <submittedName>
        <fullName evidence="8">Unannotated protein</fullName>
    </submittedName>
</protein>
<dbReference type="PRINTS" id="PR00455">
    <property type="entry name" value="HTHTETR"/>
</dbReference>
<dbReference type="Pfam" id="PF21943">
    <property type="entry name" value="TetR_C_46"/>
    <property type="match status" value="1"/>
</dbReference>
<dbReference type="EMBL" id="CAFBQL010000005">
    <property type="protein sequence ID" value="CAB5059105.1"/>
    <property type="molecule type" value="Genomic_DNA"/>
</dbReference>
<dbReference type="InterPro" id="IPR001647">
    <property type="entry name" value="HTH_TetR"/>
</dbReference>
<gene>
    <name evidence="5" type="ORF">UFOPK2289_00437</name>
    <name evidence="6" type="ORF">UFOPK2822_00481</name>
    <name evidence="7" type="ORF">UFOPK3346_00801</name>
    <name evidence="8" type="ORF">UFOPK3670_00841</name>
    <name evidence="9" type="ORF">UFOPK4308_00888</name>
</gene>
<dbReference type="PANTHER" id="PTHR30055:SF160">
    <property type="entry name" value="TRANSCRIPTIONAL REGULATORY PROTEIN (PROBABLY ASNC-FAMILY)-RELATED"/>
    <property type="match status" value="1"/>
</dbReference>
<reference evidence="8" key="1">
    <citation type="submission" date="2020-05" db="EMBL/GenBank/DDBJ databases">
        <authorList>
            <person name="Chiriac C."/>
            <person name="Salcher M."/>
            <person name="Ghai R."/>
            <person name="Kavagutti S V."/>
        </authorList>
    </citation>
    <scope>NUCLEOTIDE SEQUENCE</scope>
</reference>
<evidence type="ECO:0000313" key="9">
    <source>
        <dbReference type="EMBL" id="CAB5059105.1"/>
    </source>
</evidence>
<name>A0A6J7HZI8_9ZZZZ</name>
<evidence type="ECO:0000313" key="5">
    <source>
        <dbReference type="EMBL" id="CAB4660053.1"/>
    </source>
</evidence>
<dbReference type="Pfam" id="PF00440">
    <property type="entry name" value="TetR_N"/>
    <property type="match status" value="1"/>
</dbReference>
<feature type="domain" description="HTH tetR-type" evidence="4">
    <location>
        <begin position="13"/>
        <end position="73"/>
    </location>
</feature>
<dbReference type="InterPro" id="IPR050109">
    <property type="entry name" value="HTH-type_TetR-like_transc_reg"/>
</dbReference>
<keyword evidence="3" id="KW-0804">Transcription</keyword>
<dbReference type="FunFam" id="1.10.10.60:FF:000141">
    <property type="entry name" value="TetR family transcriptional regulator"/>
    <property type="match status" value="1"/>
</dbReference>
<keyword evidence="1" id="KW-0805">Transcription regulation</keyword>
<evidence type="ECO:0000313" key="6">
    <source>
        <dbReference type="EMBL" id="CAB4745686.1"/>
    </source>
</evidence>
<evidence type="ECO:0000313" key="7">
    <source>
        <dbReference type="EMBL" id="CAB4867018.1"/>
    </source>
</evidence>
<sequence length="201" mass="22183">MTTSDNKPRLPRDERRAQLLTAALEVFTAAGYHSAAMDEIADRAGVSKPVLYQHFPSKLELYLAVLDIHIDSLVFAIQRAIASTPDNSNRVRATVVAYFNFIDSEGEAFRLLFESDMSVEPAVRERLTRMTYDCAAAVSAVISLDTGLPQEAAMLLGVGLIGSAQVTARHWLERDSKLTRQQATDLVSNVIWRGISGFPRT</sequence>
<dbReference type="AlphaFoldDB" id="A0A6J7HZI8"/>
<dbReference type="EMBL" id="CAFBLE010000005">
    <property type="protein sequence ID" value="CAB4867018.1"/>
    <property type="molecule type" value="Genomic_DNA"/>
</dbReference>
<evidence type="ECO:0000313" key="8">
    <source>
        <dbReference type="EMBL" id="CAB4923883.1"/>
    </source>
</evidence>
<evidence type="ECO:0000256" key="2">
    <source>
        <dbReference type="ARBA" id="ARBA00023125"/>
    </source>
</evidence>
<dbReference type="EMBL" id="CAEZWT010000008">
    <property type="protein sequence ID" value="CAB4660053.1"/>
    <property type="molecule type" value="Genomic_DNA"/>
</dbReference>
<evidence type="ECO:0000259" key="4">
    <source>
        <dbReference type="PROSITE" id="PS50977"/>
    </source>
</evidence>
<dbReference type="PROSITE" id="PS50977">
    <property type="entry name" value="HTH_TETR_2"/>
    <property type="match status" value="1"/>
</dbReference>
<dbReference type="SUPFAM" id="SSF46689">
    <property type="entry name" value="Homeodomain-like"/>
    <property type="match status" value="1"/>
</dbReference>